<accession>A0ABU7Z3N7</accession>
<protein>
    <submittedName>
        <fullName evidence="2">Ribonuclease E inhibitor RraB</fullName>
    </submittedName>
</protein>
<keyword evidence="3" id="KW-1185">Reference proteome</keyword>
<evidence type="ECO:0000313" key="2">
    <source>
        <dbReference type="EMBL" id="MEG3614097.1"/>
    </source>
</evidence>
<dbReference type="InterPro" id="IPR036701">
    <property type="entry name" value="RraB-like_sf"/>
</dbReference>
<gene>
    <name evidence="2" type="ORF">V5O49_03065</name>
</gene>
<evidence type="ECO:0000313" key="3">
    <source>
        <dbReference type="Proteomes" id="UP001310387"/>
    </source>
</evidence>
<dbReference type="EMBL" id="JBAGLP010000105">
    <property type="protein sequence ID" value="MEG3614097.1"/>
    <property type="molecule type" value="Genomic_DNA"/>
</dbReference>
<dbReference type="Pfam" id="PF06877">
    <property type="entry name" value="RraB"/>
    <property type="match status" value="1"/>
</dbReference>
<dbReference type="Gene3D" id="3.30.70.970">
    <property type="entry name" value="RraB-like"/>
    <property type="match status" value="1"/>
</dbReference>
<dbReference type="InterPro" id="IPR009671">
    <property type="entry name" value="RraB_dom"/>
</dbReference>
<sequence length="110" mass="12109">MAGPESFKQQYALWVRQRGKRIELGDDLAEARPVEHFAYFMRGSRARDAAATLRAAGFDVETGRRGLKVLLKATRPQRLGDEEVAAFLAEVIGAVEQAHGDYDGWGATTS</sequence>
<name>A0ABU7Z3N7_9MICO</name>
<evidence type="ECO:0000259" key="1">
    <source>
        <dbReference type="Pfam" id="PF06877"/>
    </source>
</evidence>
<organism evidence="2 3">
    <name type="scientific">Isoptericola haloaureus</name>
    <dbReference type="NCBI Taxonomy" id="1542902"/>
    <lineage>
        <taxon>Bacteria</taxon>
        <taxon>Bacillati</taxon>
        <taxon>Actinomycetota</taxon>
        <taxon>Actinomycetes</taxon>
        <taxon>Micrococcales</taxon>
        <taxon>Promicromonosporaceae</taxon>
        <taxon>Isoptericola</taxon>
    </lineage>
</organism>
<reference evidence="2" key="2">
    <citation type="submission" date="2024-02" db="EMBL/GenBank/DDBJ databases">
        <authorList>
            <person name="Prathaban M."/>
            <person name="Mythili R."/>
            <person name="Sharmila Devi N."/>
            <person name="Sobanaa M."/>
            <person name="Prathiviraj R."/>
            <person name="Selvin J."/>
        </authorList>
    </citation>
    <scope>NUCLEOTIDE SEQUENCE</scope>
    <source>
        <strain evidence="2">MP1014</strain>
    </source>
</reference>
<feature type="domain" description="Regulator of ribonuclease activity B" evidence="1">
    <location>
        <begin position="23"/>
        <end position="106"/>
    </location>
</feature>
<proteinExistence type="predicted"/>
<comment type="caution">
    <text evidence="2">The sequence shown here is derived from an EMBL/GenBank/DDBJ whole genome shotgun (WGS) entry which is preliminary data.</text>
</comment>
<dbReference type="RefSeq" id="WP_332900936.1">
    <property type="nucleotide sequence ID" value="NZ_JBAGLP010000105.1"/>
</dbReference>
<reference evidence="2" key="1">
    <citation type="journal article" date="2024" name="Antonie Van Leeuwenhoek">
        <title>Isoptericola haloaureus sp. nov., a dimorphic actinobacterium isolated from mangrove sediments of southeast India, implicating biosaline agricultural significance through nitrogen fixation and salt tolerance genes.</title>
        <authorList>
            <person name="Prathaban M."/>
            <person name="Prathiviraj R."/>
            <person name="Ravichandran M."/>
            <person name="Natarajan S.D."/>
            <person name="Sobanaa M."/>
            <person name="Hari Krishna Kumar S."/>
            <person name="Chandrasekar V."/>
            <person name="Selvin J."/>
        </authorList>
    </citation>
    <scope>NUCLEOTIDE SEQUENCE</scope>
    <source>
        <strain evidence="2">MP1014</strain>
    </source>
</reference>
<dbReference type="SUPFAM" id="SSF89946">
    <property type="entry name" value="Hypothetical protein VC0424"/>
    <property type="match status" value="1"/>
</dbReference>
<dbReference type="Proteomes" id="UP001310387">
    <property type="component" value="Unassembled WGS sequence"/>
</dbReference>